<dbReference type="Proteomes" id="UP000199550">
    <property type="component" value="Unassembled WGS sequence"/>
</dbReference>
<protein>
    <submittedName>
        <fullName evidence="3">TrbC/VIRB2 family protein</fullName>
    </submittedName>
</protein>
<evidence type="ECO:0000256" key="1">
    <source>
        <dbReference type="SAM" id="Phobius"/>
    </source>
</evidence>
<feature type="transmembrane region" description="Helical" evidence="1">
    <location>
        <begin position="43"/>
        <end position="66"/>
    </location>
</feature>
<keyword evidence="1" id="KW-1133">Transmembrane helix</keyword>
<accession>A0A1I4J9E6</accession>
<proteinExistence type="predicted"/>
<sequence length="101" mass="10455">MNMNVYRAGALCASALILCAYGTDLAAQDIDFTKAENAGNQVVAFMRGPLATIAFVIALAAAGFMAAMNRISWAWPGAVILGAVLVFGGPAFVDSLRSILS</sequence>
<gene>
    <name evidence="3" type="ORF">SAMN04488004_13428</name>
</gene>
<evidence type="ECO:0000313" key="4">
    <source>
        <dbReference type="Proteomes" id="UP000199550"/>
    </source>
</evidence>
<dbReference type="Pfam" id="PF04956">
    <property type="entry name" value="TrbC"/>
    <property type="match status" value="1"/>
</dbReference>
<dbReference type="InterPro" id="IPR007039">
    <property type="entry name" value="TrbC/VirB2"/>
</dbReference>
<keyword evidence="1" id="KW-0812">Transmembrane</keyword>
<feature type="signal peptide" evidence="2">
    <location>
        <begin position="1"/>
        <end position="26"/>
    </location>
</feature>
<keyword evidence="4" id="KW-1185">Reference proteome</keyword>
<dbReference type="EMBL" id="FOTF01000034">
    <property type="protein sequence ID" value="SFL63205.1"/>
    <property type="molecule type" value="Genomic_DNA"/>
</dbReference>
<dbReference type="OrthoDB" id="7645894at2"/>
<evidence type="ECO:0000256" key="2">
    <source>
        <dbReference type="SAM" id="SignalP"/>
    </source>
</evidence>
<evidence type="ECO:0000313" key="3">
    <source>
        <dbReference type="EMBL" id="SFL63205.1"/>
    </source>
</evidence>
<keyword evidence="1" id="KW-0472">Membrane</keyword>
<reference evidence="3 4" key="1">
    <citation type="submission" date="2016-10" db="EMBL/GenBank/DDBJ databases">
        <authorList>
            <person name="de Groot N.N."/>
        </authorList>
    </citation>
    <scope>NUCLEOTIDE SEQUENCE [LARGE SCALE GENOMIC DNA]</scope>
    <source>
        <strain evidence="3 4">DSM 16199</strain>
    </source>
</reference>
<keyword evidence="2" id="KW-0732">Signal</keyword>
<feature type="chain" id="PRO_5011601267" evidence="2">
    <location>
        <begin position="27"/>
        <end position="101"/>
    </location>
</feature>
<dbReference type="STRING" id="195913.SAMN04488004_13428"/>
<feature type="transmembrane region" description="Helical" evidence="1">
    <location>
        <begin position="73"/>
        <end position="93"/>
    </location>
</feature>
<dbReference type="AlphaFoldDB" id="A0A1I4J9E6"/>
<organism evidence="3 4">
    <name type="scientific">Loktanella salsilacus</name>
    <dbReference type="NCBI Taxonomy" id="195913"/>
    <lineage>
        <taxon>Bacteria</taxon>
        <taxon>Pseudomonadati</taxon>
        <taxon>Pseudomonadota</taxon>
        <taxon>Alphaproteobacteria</taxon>
        <taxon>Rhodobacterales</taxon>
        <taxon>Roseobacteraceae</taxon>
        <taxon>Loktanella</taxon>
    </lineage>
</organism>
<name>A0A1I4J9E6_9RHOB</name>